<dbReference type="Pfam" id="PF00622">
    <property type="entry name" value="SPRY"/>
    <property type="match status" value="1"/>
</dbReference>
<dbReference type="AlphaFoldDB" id="A0AAE0K624"/>
<evidence type="ECO:0008006" key="7">
    <source>
        <dbReference type="Google" id="ProtNLM"/>
    </source>
</evidence>
<dbReference type="InterPro" id="IPR043136">
    <property type="entry name" value="B30.2/SPRY_sf"/>
</dbReference>
<evidence type="ECO:0000259" key="4">
    <source>
        <dbReference type="PROSITE" id="PS50897"/>
    </source>
</evidence>
<feature type="domain" description="B30.2/SPRY" evidence="3">
    <location>
        <begin position="217"/>
        <end position="410"/>
    </location>
</feature>
<dbReference type="InterPro" id="IPR013320">
    <property type="entry name" value="ConA-like_dom_sf"/>
</dbReference>
<reference evidence="5" key="1">
    <citation type="journal article" date="2023" name="Mol. Phylogenet. Evol.">
        <title>Genome-scale phylogeny and comparative genomics of the fungal order Sordariales.</title>
        <authorList>
            <person name="Hensen N."/>
            <person name="Bonometti L."/>
            <person name="Westerberg I."/>
            <person name="Brannstrom I.O."/>
            <person name="Guillou S."/>
            <person name="Cros-Aarteil S."/>
            <person name="Calhoun S."/>
            <person name="Haridas S."/>
            <person name="Kuo A."/>
            <person name="Mondo S."/>
            <person name="Pangilinan J."/>
            <person name="Riley R."/>
            <person name="LaButti K."/>
            <person name="Andreopoulos B."/>
            <person name="Lipzen A."/>
            <person name="Chen C."/>
            <person name="Yan M."/>
            <person name="Daum C."/>
            <person name="Ng V."/>
            <person name="Clum A."/>
            <person name="Steindorff A."/>
            <person name="Ohm R.A."/>
            <person name="Martin F."/>
            <person name="Silar P."/>
            <person name="Natvig D.O."/>
            <person name="Lalanne C."/>
            <person name="Gautier V."/>
            <person name="Ament-Velasquez S.L."/>
            <person name="Kruys A."/>
            <person name="Hutchinson M.I."/>
            <person name="Powell A.J."/>
            <person name="Barry K."/>
            <person name="Miller A.N."/>
            <person name="Grigoriev I.V."/>
            <person name="Debuchy R."/>
            <person name="Gladieux P."/>
            <person name="Hiltunen Thoren M."/>
            <person name="Johannesson H."/>
        </authorList>
    </citation>
    <scope>NUCLEOTIDE SEQUENCE</scope>
    <source>
        <strain evidence="5">CBS 232.78</strain>
    </source>
</reference>
<dbReference type="Pfam" id="PF10607">
    <property type="entry name" value="CTLH"/>
    <property type="match status" value="1"/>
</dbReference>
<evidence type="ECO:0000313" key="5">
    <source>
        <dbReference type="EMBL" id="KAK3370267.1"/>
    </source>
</evidence>
<dbReference type="PANTHER" id="PTHR12864">
    <property type="entry name" value="RAN BINDING PROTEIN 9-RELATED"/>
    <property type="match status" value="1"/>
</dbReference>
<feature type="region of interest" description="Disordered" evidence="2">
    <location>
        <begin position="1"/>
        <end position="21"/>
    </location>
</feature>
<organism evidence="5 6">
    <name type="scientific">Podospora didyma</name>
    <dbReference type="NCBI Taxonomy" id="330526"/>
    <lineage>
        <taxon>Eukaryota</taxon>
        <taxon>Fungi</taxon>
        <taxon>Dikarya</taxon>
        <taxon>Ascomycota</taxon>
        <taxon>Pezizomycotina</taxon>
        <taxon>Sordariomycetes</taxon>
        <taxon>Sordariomycetidae</taxon>
        <taxon>Sordariales</taxon>
        <taxon>Podosporaceae</taxon>
        <taxon>Podospora</taxon>
    </lineage>
</organism>
<dbReference type="InterPro" id="IPR035782">
    <property type="entry name" value="SPRY_RanBP9/10"/>
</dbReference>
<dbReference type="InterPro" id="IPR050618">
    <property type="entry name" value="Ubq-SigPath_Reg"/>
</dbReference>
<dbReference type="PROSITE" id="PS50896">
    <property type="entry name" value="LISH"/>
    <property type="match status" value="1"/>
</dbReference>
<comment type="function">
    <text evidence="1">Involved in the proteasome-dependent degradation of fructose-1,6-bisphosphatase.</text>
</comment>
<dbReference type="Pfam" id="PF08513">
    <property type="entry name" value="LisH"/>
    <property type="match status" value="1"/>
</dbReference>
<dbReference type="Proteomes" id="UP001285441">
    <property type="component" value="Unassembled WGS sequence"/>
</dbReference>
<evidence type="ECO:0000259" key="3">
    <source>
        <dbReference type="PROSITE" id="PS50188"/>
    </source>
</evidence>
<evidence type="ECO:0000256" key="1">
    <source>
        <dbReference type="ARBA" id="ARBA00002343"/>
    </source>
</evidence>
<dbReference type="InterPro" id="IPR013144">
    <property type="entry name" value="CRA_dom"/>
</dbReference>
<dbReference type="InterPro" id="IPR003877">
    <property type="entry name" value="SPRY_dom"/>
</dbReference>
<sequence length="727" mass="79634">MTNPFQHGPSSFGGDSTSTPLVSTLLGQRRTSYASVVSGAPTLARPTRAGAFSHLLNPTTDGDTHSNLFAAARNYYVDTGMTQTRNGASGAEDDNGAPSSQWPPPRLGAGLPWYSRAFDRYMDKRLPLPGSLGEEGLGGGGGGPLPSASESGFLSPTYLRGSVYLQKLEEAYKAKLFAEREGHAVKAQAVAGLASGTSSHLQSSHKLPSGSHRGVTYEVVEKPPAIEEDDTISPLPSRWNKEDKDASLEVLGDGCEVKYTGRTTSEHEASAIRSDHHMPSLCGVYYFEVLILNRKREETTIGIGFSSKSVSLQRAPGWEPDSWGYHGDDGNSFAAQNSGKPYGPKFGTGDTIGCLVNFRLGHALFTKNGDELPIAFRDVSFKDVKGKLYPTVGLRKPGDHVLVNFGRVPFQFDIDGYMKKQQKMISDSIKNADTSSLAPPLAESELIQQLVLQFLQHDGYVEAARAFAEEIHAEKTDLNLDKNELVEGINIKDDEDANNRQRIRRAILDGDIDRALKYVGRFYPTVLKENEQVYFRLRCRKFIEMIRKEAELNLLLDKKVPVKQRYHGEDDEEMLEADNSSSHWDGDDRMDTEDGNDAGAVSGEGGGISKLMREALAYGMELRTEFHEDPRREVSRALDEIFALIAYPNPLKVKEVAHLLDGTGRVAVAEELNSAILRSLGKSSRAALENLYAQTCVLLEDLRQDGGDGAFVTVQSVIDDIPPSSIL</sequence>
<dbReference type="SMART" id="SM00668">
    <property type="entry name" value="CTLH"/>
    <property type="match status" value="1"/>
</dbReference>
<feature type="region of interest" description="Disordered" evidence="2">
    <location>
        <begin position="567"/>
        <end position="606"/>
    </location>
</feature>
<dbReference type="SMART" id="SM00667">
    <property type="entry name" value="LisH"/>
    <property type="match status" value="1"/>
</dbReference>
<dbReference type="InterPro" id="IPR006594">
    <property type="entry name" value="LisH"/>
</dbReference>
<reference evidence="5" key="2">
    <citation type="submission" date="2023-06" db="EMBL/GenBank/DDBJ databases">
        <authorList>
            <consortium name="Lawrence Berkeley National Laboratory"/>
            <person name="Haridas S."/>
            <person name="Hensen N."/>
            <person name="Bonometti L."/>
            <person name="Westerberg I."/>
            <person name="Brannstrom I.O."/>
            <person name="Guillou S."/>
            <person name="Cros-Aarteil S."/>
            <person name="Calhoun S."/>
            <person name="Kuo A."/>
            <person name="Mondo S."/>
            <person name="Pangilinan J."/>
            <person name="Riley R."/>
            <person name="LaButti K."/>
            <person name="Andreopoulos B."/>
            <person name="Lipzen A."/>
            <person name="Chen C."/>
            <person name="Yanf M."/>
            <person name="Daum C."/>
            <person name="Ng V."/>
            <person name="Clum A."/>
            <person name="Steindorff A."/>
            <person name="Ohm R."/>
            <person name="Martin F."/>
            <person name="Silar P."/>
            <person name="Natvig D."/>
            <person name="Lalanne C."/>
            <person name="Gautier V."/>
            <person name="Ament-velasquez S.L."/>
            <person name="Kruys A."/>
            <person name="Hutchinson M.I."/>
            <person name="Powell A.J."/>
            <person name="Barry K."/>
            <person name="Miller A.N."/>
            <person name="Grigoriev I.V."/>
            <person name="Debuchy R."/>
            <person name="Gladieux P."/>
            <person name="Thoren M.H."/>
            <person name="Johannesson H."/>
        </authorList>
    </citation>
    <scope>NUCLEOTIDE SEQUENCE</scope>
    <source>
        <strain evidence="5">CBS 232.78</strain>
    </source>
</reference>
<keyword evidence="6" id="KW-1185">Reference proteome</keyword>
<gene>
    <name evidence="5" type="ORF">B0H63DRAFT_528000</name>
</gene>
<dbReference type="SMART" id="SM00449">
    <property type="entry name" value="SPRY"/>
    <property type="match status" value="1"/>
</dbReference>
<dbReference type="PROSITE" id="PS50897">
    <property type="entry name" value="CTLH"/>
    <property type="match status" value="1"/>
</dbReference>
<dbReference type="InterPro" id="IPR024964">
    <property type="entry name" value="CTLH/CRA"/>
</dbReference>
<dbReference type="InterPro" id="IPR006595">
    <property type="entry name" value="CTLH_C"/>
</dbReference>
<proteinExistence type="predicted"/>
<dbReference type="EMBL" id="JAULSW010000009">
    <property type="protein sequence ID" value="KAK3370267.1"/>
    <property type="molecule type" value="Genomic_DNA"/>
</dbReference>
<dbReference type="PROSITE" id="PS50188">
    <property type="entry name" value="B302_SPRY"/>
    <property type="match status" value="1"/>
</dbReference>
<name>A0AAE0K624_9PEZI</name>
<dbReference type="SMART" id="SM00757">
    <property type="entry name" value="CRA"/>
    <property type="match status" value="1"/>
</dbReference>
<dbReference type="CDD" id="cd12909">
    <property type="entry name" value="SPRY_RanBP9_10"/>
    <property type="match status" value="1"/>
</dbReference>
<feature type="region of interest" description="Disordered" evidence="2">
    <location>
        <begin position="83"/>
        <end position="107"/>
    </location>
</feature>
<comment type="caution">
    <text evidence="5">The sequence shown here is derived from an EMBL/GenBank/DDBJ whole genome shotgun (WGS) entry which is preliminary data.</text>
</comment>
<accession>A0AAE0K624</accession>
<dbReference type="InterPro" id="IPR001870">
    <property type="entry name" value="B30.2/SPRY"/>
</dbReference>
<evidence type="ECO:0000313" key="6">
    <source>
        <dbReference type="Proteomes" id="UP001285441"/>
    </source>
</evidence>
<feature type="domain" description="CTLH" evidence="4">
    <location>
        <begin position="496"/>
        <end position="553"/>
    </location>
</feature>
<dbReference type="Gene3D" id="2.60.120.920">
    <property type="match status" value="1"/>
</dbReference>
<protein>
    <recommendedName>
        <fullName evidence="7">Protein SSH4</fullName>
    </recommendedName>
</protein>
<dbReference type="SUPFAM" id="SSF49899">
    <property type="entry name" value="Concanavalin A-like lectins/glucanases"/>
    <property type="match status" value="1"/>
</dbReference>
<evidence type="ECO:0000256" key="2">
    <source>
        <dbReference type="SAM" id="MobiDB-lite"/>
    </source>
</evidence>